<dbReference type="AlphaFoldDB" id="A0AAV4V8S0"/>
<organism evidence="2 3">
    <name type="scientific">Caerostris darwini</name>
    <dbReference type="NCBI Taxonomy" id="1538125"/>
    <lineage>
        <taxon>Eukaryota</taxon>
        <taxon>Metazoa</taxon>
        <taxon>Ecdysozoa</taxon>
        <taxon>Arthropoda</taxon>
        <taxon>Chelicerata</taxon>
        <taxon>Arachnida</taxon>
        <taxon>Araneae</taxon>
        <taxon>Araneomorphae</taxon>
        <taxon>Entelegynae</taxon>
        <taxon>Araneoidea</taxon>
        <taxon>Araneidae</taxon>
        <taxon>Caerostris</taxon>
    </lineage>
</organism>
<evidence type="ECO:0000256" key="1">
    <source>
        <dbReference type="SAM" id="MobiDB-lite"/>
    </source>
</evidence>
<evidence type="ECO:0000313" key="2">
    <source>
        <dbReference type="EMBL" id="GIY66640.1"/>
    </source>
</evidence>
<gene>
    <name evidence="2" type="ORF">CDAR_319521</name>
</gene>
<comment type="caution">
    <text evidence="2">The sequence shown here is derived from an EMBL/GenBank/DDBJ whole genome shotgun (WGS) entry which is preliminary data.</text>
</comment>
<dbReference type="Proteomes" id="UP001054837">
    <property type="component" value="Unassembled WGS sequence"/>
</dbReference>
<protein>
    <submittedName>
        <fullName evidence="2">Uncharacterized protein</fullName>
    </submittedName>
</protein>
<dbReference type="EMBL" id="BPLQ01012633">
    <property type="protein sequence ID" value="GIY66640.1"/>
    <property type="molecule type" value="Genomic_DNA"/>
</dbReference>
<evidence type="ECO:0000313" key="3">
    <source>
        <dbReference type="Proteomes" id="UP001054837"/>
    </source>
</evidence>
<proteinExistence type="predicted"/>
<feature type="compositionally biased region" description="Low complexity" evidence="1">
    <location>
        <begin position="62"/>
        <end position="73"/>
    </location>
</feature>
<accession>A0AAV4V8S0</accession>
<name>A0AAV4V8S0_9ARAC</name>
<feature type="region of interest" description="Disordered" evidence="1">
    <location>
        <begin position="56"/>
        <end position="92"/>
    </location>
</feature>
<keyword evidence="3" id="KW-1185">Reference proteome</keyword>
<reference evidence="2 3" key="1">
    <citation type="submission" date="2021-06" db="EMBL/GenBank/DDBJ databases">
        <title>Caerostris darwini draft genome.</title>
        <authorList>
            <person name="Kono N."/>
            <person name="Arakawa K."/>
        </authorList>
    </citation>
    <scope>NUCLEOTIDE SEQUENCE [LARGE SCALE GENOMIC DNA]</scope>
</reference>
<sequence length="92" mass="10305">MVQIKLQKFVYQVTGLPDMADMVVELYHVKNEYICFITKLLVIGGALRKIAMSGRKDRIVGSSSNNSYENSSSDAEEPENHIERRGRKGGSV</sequence>